<organism evidence="1 2">
    <name type="scientific">Arachis hypogaea</name>
    <name type="common">Peanut</name>
    <dbReference type="NCBI Taxonomy" id="3818"/>
    <lineage>
        <taxon>Eukaryota</taxon>
        <taxon>Viridiplantae</taxon>
        <taxon>Streptophyta</taxon>
        <taxon>Embryophyta</taxon>
        <taxon>Tracheophyta</taxon>
        <taxon>Spermatophyta</taxon>
        <taxon>Magnoliopsida</taxon>
        <taxon>eudicotyledons</taxon>
        <taxon>Gunneridae</taxon>
        <taxon>Pentapetalae</taxon>
        <taxon>rosids</taxon>
        <taxon>fabids</taxon>
        <taxon>Fabales</taxon>
        <taxon>Fabaceae</taxon>
        <taxon>Papilionoideae</taxon>
        <taxon>50 kb inversion clade</taxon>
        <taxon>dalbergioids sensu lato</taxon>
        <taxon>Dalbergieae</taxon>
        <taxon>Pterocarpus clade</taxon>
        <taxon>Arachis</taxon>
    </lineage>
</organism>
<dbReference type="AlphaFoldDB" id="A0A444ZZB9"/>
<comment type="caution">
    <text evidence="1">The sequence shown here is derived from an EMBL/GenBank/DDBJ whole genome shotgun (WGS) entry which is preliminary data.</text>
</comment>
<evidence type="ECO:0000313" key="2">
    <source>
        <dbReference type="Proteomes" id="UP000289738"/>
    </source>
</evidence>
<name>A0A444ZZB9_ARAHY</name>
<reference evidence="1 2" key="1">
    <citation type="submission" date="2019-01" db="EMBL/GenBank/DDBJ databases">
        <title>Sequencing of cultivated peanut Arachis hypogaea provides insights into genome evolution and oil improvement.</title>
        <authorList>
            <person name="Chen X."/>
        </authorList>
    </citation>
    <scope>NUCLEOTIDE SEQUENCE [LARGE SCALE GENOMIC DNA]</scope>
    <source>
        <strain evidence="2">cv. Fuhuasheng</strain>
        <tissue evidence="1">Leaves</tissue>
    </source>
</reference>
<proteinExistence type="predicted"/>
<sequence>MTEQNIENRSSKIDREHWRWFLDYRSKREMHEKCRKNVMNRLKQLYTHTGGSKSLARQKKEEVLYFFIHSLDYLYDYIFLNCVESGNGINFVVTVKTIRDKSR</sequence>
<dbReference type="EMBL" id="SDMP01000013">
    <property type="protein sequence ID" value="RYR19511.1"/>
    <property type="molecule type" value="Genomic_DNA"/>
</dbReference>
<dbReference type="Pfam" id="PF03004">
    <property type="entry name" value="Transposase_24"/>
    <property type="match status" value="1"/>
</dbReference>
<protein>
    <submittedName>
        <fullName evidence="1">Uncharacterized protein</fullName>
    </submittedName>
</protein>
<evidence type="ECO:0000313" key="1">
    <source>
        <dbReference type="EMBL" id="RYR19511.1"/>
    </source>
</evidence>
<dbReference type="InterPro" id="IPR004252">
    <property type="entry name" value="Probable_transposase_24"/>
</dbReference>
<accession>A0A444ZZB9</accession>
<gene>
    <name evidence="1" type="ORF">Ahy_B03g064297</name>
</gene>
<keyword evidence="2" id="KW-1185">Reference proteome</keyword>
<dbReference type="Proteomes" id="UP000289738">
    <property type="component" value="Chromosome B03"/>
</dbReference>